<feature type="compositionally biased region" description="Polar residues" evidence="2">
    <location>
        <begin position="361"/>
        <end position="377"/>
    </location>
</feature>
<feature type="signal peptide" evidence="3">
    <location>
        <begin position="1"/>
        <end position="21"/>
    </location>
</feature>
<gene>
    <name evidence="4" type="ORF">AK812_SmicGene17138</name>
</gene>
<dbReference type="OrthoDB" id="449147at2759"/>
<dbReference type="AlphaFoldDB" id="A0A1Q9DYK3"/>
<feature type="compositionally biased region" description="Basic and acidic residues" evidence="2">
    <location>
        <begin position="378"/>
        <end position="389"/>
    </location>
</feature>
<evidence type="ECO:0000256" key="3">
    <source>
        <dbReference type="SAM" id="SignalP"/>
    </source>
</evidence>
<organism evidence="4 5">
    <name type="scientific">Symbiodinium microadriaticum</name>
    <name type="common">Dinoflagellate</name>
    <name type="synonym">Zooxanthella microadriatica</name>
    <dbReference type="NCBI Taxonomy" id="2951"/>
    <lineage>
        <taxon>Eukaryota</taxon>
        <taxon>Sar</taxon>
        <taxon>Alveolata</taxon>
        <taxon>Dinophyceae</taxon>
        <taxon>Suessiales</taxon>
        <taxon>Symbiodiniaceae</taxon>
        <taxon>Symbiodinium</taxon>
    </lineage>
</organism>
<evidence type="ECO:0000256" key="2">
    <source>
        <dbReference type="SAM" id="MobiDB-lite"/>
    </source>
</evidence>
<dbReference type="Proteomes" id="UP000186817">
    <property type="component" value="Unassembled WGS sequence"/>
</dbReference>
<protein>
    <submittedName>
        <fullName evidence="4">Uncharacterized protein</fullName>
    </submittedName>
</protein>
<sequence length="998" mass="109715">MFQGFVYFFVLAFLDTRFGWGDITFGNNGPPESCGAGLAQKEPAFAYEVPNPAQRSPVGLDSSCSWCLGESQAEACRTSFGKSTSSPFQYASLAVQELQYALQSFRRVLCELRQSLEPEAICRELGPPTIAGASLFSRSISSIPSAPTGGKGKQAETPPEAPVVKAPSLEQLPAPPAAAATSAPKAAGGPSTAASSTPEKQQLDALLKILRTTKTPLPSEAQQMMEQLQQNQSQQEAKNMHRAVSQQSTAKKELERVRAARSLFLQQWAQYISGLADLLQQQMEEQEETLASFDQKEAQWQEALAKSSAELKQLTDCPTLDVQEVQESEDEMEVQAAEEMVDKAIAEEQQMKARREEQRQQSKQLQATLETMKQQAQHRAEEAKRDGSRTPRRQTSQQAADGPTTEAKGDDKKPKDAEAKASAVPGQVPVEPWPVRNLTTAGENKDPTVLLPMTPFAEADNDRLQVPGPDHIQGRAILPDTVQPEPIGDEHEMDDSAHLQLQQRVQLVARNTDGQSLQDSNTTCAATPVIRVSFAPDSYECDATTVPQLIPPEIPETQPPALLWHNFRALETKHGKTEDDLLPRIIPQYFRATQRDQAAMDFSWGGVAGTANAAYATFDVLRHALVRPRRPDATLRDIVEDAIAAAPFVVRAVQVLTSNVPGFPRPQLVLHRREDDPRAFPIPWDLRGVGGRIRTSLHFPGEFFAASVAAVQAVCPEMPHLHDQLLSQNLVALDATGFLGPSLPDDLEEVQFITVERSARVWLADNAGDGTAISSWLFPRPTSTPTTSTTTPVQGEQRRYRFVVRHGTEQAQIEIGAPCLQADAILENLVMDIFTRTTPIYGGVHIMLAKAQPLPVQGVQEVWFLLCGAADSEQATVIADQGACGFPLSTITMAPFARCEIAVPEPWSSQGVHLFVNAAPAHLVQRPASQGDVFQFSTELDYPVALPVTVILDELQILEAYTWPLQFGERPFYPDLMNTARLRRRQQWSWKPREPNIA</sequence>
<keyword evidence="1" id="KW-0175">Coiled coil</keyword>
<reference evidence="4 5" key="1">
    <citation type="submission" date="2016-02" db="EMBL/GenBank/DDBJ databases">
        <title>Genome analysis of coral dinoflagellate symbionts highlights evolutionary adaptations to a symbiotic lifestyle.</title>
        <authorList>
            <person name="Aranda M."/>
            <person name="Li Y."/>
            <person name="Liew Y.J."/>
            <person name="Baumgarten S."/>
            <person name="Simakov O."/>
            <person name="Wilson M."/>
            <person name="Piel J."/>
            <person name="Ashoor H."/>
            <person name="Bougouffa S."/>
            <person name="Bajic V.B."/>
            <person name="Ryu T."/>
            <person name="Ravasi T."/>
            <person name="Bayer T."/>
            <person name="Micklem G."/>
            <person name="Kim H."/>
            <person name="Bhak J."/>
            <person name="Lajeunesse T.C."/>
            <person name="Voolstra C.R."/>
        </authorList>
    </citation>
    <scope>NUCLEOTIDE SEQUENCE [LARGE SCALE GENOMIC DNA]</scope>
    <source>
        <strain evidence="4 5">CCMP2467</strain>
    </source>
</reference>
<comment type="caution">
    <text evidence="4">The sequence shown here is derived from an EMBL/GenBank/DDBJ whole genome shotgun (WGS) entry which is preliminary data.</text>
</comment>
<feature type="compositionally biased region" description="Low complexity" evidence="2">
    <location>
        <begin position="177"/>
        <end position="198"/>
    </location>
</feature>
<feature type="region of interest" description="Disordered" evidence="2">
    <location>
        <begin position="141"/>
        <end position="161"/>
    </location>
</feature>
<name>A0A1Q9DYK3_SYMMI</name>
<accession>A0A1Q9DYK3</accession>
<evidence type="ECO:0000313" key="4">
    <source>
        <dbReference type="EMBL" id="OLQ00237.1"/>
    </source>
</evidence>
<keyword evidence="3" id="KW-0732">Signal</keyword>
<evidence type="ECO:0000256" key="1">
    <source>
        <dbReference type="SAM" id="Coils"/>
    </source>
</evidence>
<dbReference type="EMBL" id="LSRX01000334">
    <property type="protein sequence ID" value="OLQ00237.1"/>
    <property type="molecule type" value="Genomic_DNA"/>
</dbReference>
<keyword evidence="5" id="KW-1185">Reference proteome</keyword>
<feature type="chain" id="PRO_5012683544" evidence="3">
    <location>
        <begin position="22"/>
        <end position="998"/>
    </location>
</feature>
<feature type="coiled-coil region" evidence="1">
    <location>
        <begin position="276"/>
        <end position="303"/>
    </location>
</feature>
<evidence type="ECO:0000313" key="5">
    <source>
        <dbReference type="Proteomes" id="UP000186817"/>
    </source>
</evidence>
<proteinExistence type="predicted"/>
<feature type="compositionally biased region" description="Basic and acidic residues" evidence="2">
    <location>
        <begin position="350"/>
        <end position="360"/>
    </location>
</feature>
<feature type="region of interest" description="Disordered" evidence="2">
    <location>
        <begin position="174"/>
        <end position="200"/>
    </location>
</feature>
<feature type="region of interest" description="Disordered" evidence="2">
    <location>
        <begin position="350"/>
        <end position="434"/>
    </location>
</feature>
<feature type="compositionally biased region" description="Basic and acidic residues" evidence="2">
    <location>
        <begin position="407"/>
        <end position="419"/>
    </location>
</feature>